<evidence type="ECO:0000313" key="1">
    <source>
        <dbReference type="EMBL" id="KAG8083279.1"/>
    </source>
</evidence>
<comment type="caution">
    <text evidence="1">The sequence shown here is derived from an EMBL/GenBank/DDBJ whole genome shotgun (WGS) entry which is preliminary data.</text>
</comment>
<dbReference type="AlphaFoldDB" id="A0A8J5TB13"/>
<sequence length="97" mass="10482">MLLARPWLLRRQHGLSQRPLRHRHGPSRCASLATAPPLSSCIGLSSRRPRASATAPGCASLASHHIGLALRQPRPSVAGPVLARLHNATPSTHRREN</sequence>
<dbReference type="EMBL" id="JAAALK010000085">
    <property type="protein sequence ID" value="KAG8083279.1"/>
    <property type="molecule type" value="Genomic_DNA"/>
</dbReference>
<reference evidence="1" key="2">
    <citation type="submission" date="2021-02" db="EMBL/GenBank/DDBJ databases">
        <authorList>
            <person name="Kimball J.A."/>
            <person name="Haas M.W."/>
            <person name="Macchietto M."/>
            <person name="Kono T."/>
            <person name="Duquette J."/>
            <person name="Shao M."/>
        </authorList>
    </citation>
    <scope>NUCLEOTIDE SEQUENCE</scope>
    <source>
        <tissue evidence="1">Fresh leaf tissue</tissue>
    </source>
</reference>
<name>A0A8J5TB13_ZIZPA</name>
<evidence type="ECO:0000313" key="2">
    <source>
        <dbReference type="Proteomes" id="UP000729402"/>
    </source>
</evidence>
<dbReference type="Proteomes" id="UP000729402">
    <property type="component" value="Unassembled WGS sequence"/>
</dbReference>
<organism evidence="1 2">
    <name type="scientific">Zizania palustris</name>
    <name type="common">Northern wild rice</name>
    <dbReference type="NCBI Taxonomy" id="103762"/>
    <lineage>
        <taxon>Eukaryota</taxon>
        <taxon>Viridiplantae</taxon>
        <taxon>Streptophyta</taxon>
        <taxon>Embryophyta</taxon>
        <taxon>Tracheophyta</taxon>
        <taxon>Spermatophyta</taxon>
        <taxon>Magnoliopsida</taxon>
        <taxon>Liliopsida</taxon>
        <taxon>Poales</taxon>
        <taxon>Poaceae</taxon>
        <taxon>BOP clade</taxon>
        <taxon>Oryzoideae</taxon>
        <taxon>Oryzeae</taxon>
        <taxon>Zizaniinae</taxon>
        <taxon>Zizania</taxon>
    </lineage>
</organism>
<protein>
    <submittedName>
        <fullName evidence="1">Uncharacterized protein</fullName>
    </submittedName>
</protein>
<reference evidence="1" key="1">
    <citation type="journal article" date="2021" name="bioRxiv">
        <title>Whole Genome Assembly and Annotation of Northern Wild Rice, Zizania palustris L., Supports a Whole Genome Duplication in the Zizania Genus.</title>
        <authorList>
            <person name="Haas M."/>
            <person name="Kono T."/>
            <person name="Macchietto M."/>
            <person name="Millas R."/>
            <person name="McGilp L."/>
            <person name="Shao M."/>
            <person name="Duquette J."/>
            <person name="Hirsch C.N."/>
            <person name="Kimball J."/>
        </authorList>
    </citation>
    <scope>NUCLEOTIDE SEQUENCE</scope>
    <source>
        <tissue evidence="1">Fresh leaf tissue</tissue>
    </source>
</reference>
<gene>
    <name evidence="1" type="ORF">GUJ93_ZPchr0015g6952</name>
</gene>
<accession>A0A8J5TB13</accession>
<keyword evidence="2" id="KW-1185">Reference proteome</keyword>
<proteinExistence type="predicted"/>